<evidence type="ECO:0000313" key="2">
    <source>
        <dbReference type="Proteomes" id="UP001242903"/>
    </source>
</evidence>
<proteinExistence type="predicted"/>
<accession>A0ABT7S0X7</accession>
<keyword evidence="2" id="KW-1185">Reference proteome</keyword>
<dbReference type="Proteomes" id="UP001242903">
    <property type="component" value="Unassembled WGS sequence"/>
</dbReference>
<gene>
    <name evidence="1" type="ORF">QUE93_06340</name>
</gene>
<dbReference type="EMBL" id="JAUCAQ010000012">
    <property type="protein sequence ID" value="MDM7646632.1"/>
    <property type="molecule type" value="Genomic_DNA"/>
</dbReference>
<evidence type="ECO:0000313" key="1">
    <source>
        <dbReference type="EMBL" id="MDM7646632.1"/>
    </source>
</evidence>
<reference evidence="1 2" key="1">
    <citation type="submission" date="2023-06" db="EMBL/GenBank/DDBJ databases">
        <title>Draft Genome Sequences of lactic acid bacteria strains isolated from fermented milk products.</title>
        <authorList>
            <person name="Elcheninov A.G."/>
            <person name="Klyukina A."/>
            <person name="Zayulina K.S."/>
            <person name="Gavirova L.A."/>
            <person name="Shcherbakova P.A."/>
            <person name="Shestakov A.I."/>
            <person name="Kublanov I.V."/>
            <person name="Kochetkova T.V."/>
        </authorList>
    </citation>
    <scope>NUCLEOTIDE SEQUENCE [LARGE SCALE GENOMIC DNA]</scope>
    <source>
        <strain evidence="1 2">TOM.81</strain>
    </source>
</reference>
<name>A0ABT7S0X7_9LACO</name>
<protein>
    <submittedName>
        <fullName evidence="1">Uncharacterized protein</fullName>
    </submittedName>
</protein>
<sequence length="56" mass="6484">MDSDTINSVIDFFNKENKFYSGKDNPDWTAEKNDGFRKGIAYTIQMLNIIKETTCD</sequence>
<organism evidence="1 2">
    <name type="scientific">Leuconostoc falkenbergense</name>
    <dbReference type="NCBI Taxonomy" id="2766470"/>
    <lineage>
        <taxon>Bacteria</taxon>
        <taxon>Bacillati</taxon>
        <taxon>Bacillota</taxon>
        <taxon>Bacilli</taxon>
        <taxon>Lactobacillales</taxon>
        <taxon>Lactobacillaceae</taxon>
        <taxon>Leuconostoc</taxon>
    </lineage>
</organism>
<dbReference type="RefSeq" id="WP_289456420.1">
    <property type="nucleotide sequence ID" value="NZ_JAUCAQ010000012.1"/>
</dbReference>
<comment type="caution">
    <text evidence="1">The sequence shown here is derived from an EMBL/GenBank/DDBJ whole genome shotgun (WGS) entry which is preliminary data.</text>
</comment>